<evidence type="ECO:0000256" key="7">
    <source>
        <dbReference type="ARBA" id="ARBA00023136"/>
    </source>
</evidence>
<keyword evidence="6 9" id="KW-1133">Transmembrane helix</keyword>
<evidence type="ECO:0000313" key="12">
    <source>
        <dbReference type="Proteomes" id="UP000539372"/>
    </source>
</evidence>
<reference evidence="11 12" key="1">
    <citation type="submission" date="2020-04" db="EMBL/GenBank/DDBJ databases">
        <title>Rhodospirillaceae bacterium KN72 isolated from deep sea.</title>
        <authorList>
            <person name="Zhang D.-C."/>
        </authorList>
    </citation>
    <scope>NUCLEOTIDE SEQUENCE [LARGE SCALE GENOMIC DNA]</scope>
    <source>
        <strain evidence="11 12">KN72</strain>
    </source>
</reference>
<dbReference type="InterPro" id="IPR055348">
    <property type="entry name" value="DctQ"/>
</dbReference>
<proteinExistence type="inferred from homology"/>
<protein>
    <recommendedName>
        <fullName evidence="9">TRAP transporter small permease protein</fullName>
    </recommendedName>
</protein>
<evidence type="ECO:0000256" key="2">
    <source>
        <dbReference type="ARBA" id="ARBA00022448"/>
    </source>
</evidence>
<comment type="caution">
    <text evidence="11">The sequence shown here is derived from an EMBL/GenBank/DDBJ whole genome shotgun (WGS) entry which is preliminary data.</text>
</comment>
<evidence type="ECO:0000256" key="9">
    <source>
        <dbReference type="RuleBase" id="RU369079"/>
    </source>
</evidence>
<evidence type="ECO:0000256" key="5">
    <source>
        <dbReference type="ARBA" id="ARBA00022692"/>
    </source>
</evidence>
<dbReference type="Pfam" id="PF04290">
    <property type="entry name" value="DctQ"/>
    <property type="match status" value="1"/>
</dbReference>
<keyword evidence="3" id="KW-1003">Cell membrane</keyword>
<gene>
    <name evidence="11" type="ORF">HH303_17250</name>
</gene>
<feature type="transmembrane region" description="Helical" evidence="9">
    <location>
        <begin position="40"/>
        <end position="62"/>
    </location>
</feature>
<organism evidence="11 12">
    <name type="scientific">Pacificispira spongiicola</name>
    <dbReference type="NCBI Taxonomy" id="2729598"/>
    <lineage>
        <taxon>Bacteria</taxon>
        <taxon>Pseudomonadati</taxon>
        <taxon>Pseudomonadota</taxon>
        <taxon>Alphaproteobacteria</taxon>
        <taxon>Rhodospirillales</taxon>
        <taxon>Rhodospirillaceae</taxon>
        <taxon>Pacificispira</taxon>
    </lineage>
</organism>
<name>A0A7Y0E2Y8_9PROT</name>
<evidence type="ECO:0000256" key="8">
    <source>
        <dbReference type="ARBA" id="ARBA00038436"/>
    </source>
</evidence>
<dbReference type="Proteomes" id="UP000539372">
    <property type="component" value="Unassembled WGS sequence"/>
</dbReference>
<dbReference type="AlphaFoldDB" id="A0A7Y0E2Y8"/>
<evidence type="ECO:0000256" key="3">
    <source>
        <dbReference type="ARBA" id="ARBA00022475"/>
    </source>
</evidence>
<evidence type="ECO:0000256" key="4">
    <source>
        <dbReference type="ARBA" id="ARBA00022519"/>
    </source>
</evidence>
<dbReference type="GO" id="GO:0022857">
    <property type="term" value="F:transmembrane transporter activity"/>
    <property type="evidence" value="ECO:0007669"/>
    <property type="project" value="UniProtKB-UniRule"/>
</dbReference>
<dbReference type="PANTHER" id="PTHR35011">
    <property type="entry name" value="2,3-DIKETO-L-GULONATE TRAP TRANSPORTER SMALL PERMEASE PROTEIN YIAM"/>
    <property type="match status" value="1"/>
</dbReference>
<dbReference type="RefSeq" id="WP_169626609.1">
    <property type="nucleotide sequence ID" value="NZ_JABBNT010000005.1"/>
</dbReference>
<evidence type="ECO:0000256" key="6">
    <source>
        <dbReference type="ARBA" id="ARBA00022989"/>
    </source>
</evidence>
<dbReference type="PANTHER" id="PTHR35011:SF2">
    <property type="entry name" value="2,3-DIKETO-L-GULONATE TRAP TRANSPORTER SMALL PERMEASE PROTEIN YIAM"/>
    <property type="match status" value="1"/>
</dbReference>
<evidence type="ECO:0000313" key="11">
    <source>
        <dbReference type="EMBL" id="NMM46241.1"/>
    </source>
</evidence>
<evidence type="ECO:0000259" key="10">
    <source>
        <dbReference type="Pfam" id="PF04290"/>
    </source>
</evidence>
<feature type="domain" description="Tripartite ATP-independent periplasmic transporters DctQ component" evidence="10">
    <location>
        <begin position="23"/>
        <end position="176"/>
    </location>
</feature>
<comment type="caution">
    <text evidence="9">Lacks conserved residue(s) required for the propagation of feature annotation.</text>
</comment>
<comment type="subcellular location">
    <subcellularLocation>
        <location evidence="1 9">Cell inner membrane</location>
        <topology evidence="1 9">Multi-pass membrane protein</topology>
    </subcellularLocation>
</comment>
<feature type="transmembrane region" description="Helical" evidence="9">
    <location>
        <begin position="15"/>
        <end position="33"/>
    </location>
</feature>
<feature type="transmembrane region" description="Helical" evidence="9">
    <location>
        <begin position="86"/>
        <end position="107"/>
    </location>
</feature>
<comment type="similarity">
    <text evidence="8 9">Belongs to the TRAP transporter small permease family.</text>
</comment>
<dbReference type="InterPro" id="IPR007387">
    <property type="entry name" value="TRAP_DctQ"/>
</dbReference>
<evidence type="ECO:0000256" key="1">
    <source>
        <dbReference type="ARBA" id="ARBA00004429"/>
    </source>
</evidence>
<dbReference type="GO" id="GO:0005886">
    <property type="term" value="C:plasma membrane"/>
    <property type="evidence" value="ECO:0007669"/>
    <property type="project" value="UniProtKB-SubCell"/>
</dbReference>
<accession>A0A7Y0E2Y8</accession>
<comment type="function">
    <text evidence="9">Part of the tripartite ATP-independent periplasmic (TRAP) transport system.</text>
</comment>
<keyword evidence="2 9" id="KW-0813">Transport</keyword>
<keyword evidence="5 9" id="KW-0812">Transmembrane</keyword>
<sequence>MQKLGLWVTHLEETLIAYILGTMTVVTFINVVLRYVFNSGILWGLEFVVFLFAWLVLLGASYGVKVNAHIGVDAILNLVSPGLRKFLTLLSVAACLVFAGLMFVGAWDYWWRFATKASFMEVADIPMPDVLQFVSAFMNDGEEYEKLPRFIPYFILPLSMALLALRLLQAGWRVWTGKQDLIIVSHEAEEAVEEAGRTMRETENTNRQGGN</sequence>
<dbReference type="GO" id="GO:0015740">
    <property type="term" value="P:C4-dicarboxylate transport"/>
    <property type="evidence" value="ECO:0007669"/>
    <property type="project" value="TreeGrafter"/>
</dbReference>
<keyword evidence="4 9" id="KW-0997">Cell inner membrane</keyword>
<dbReference type="EMBL" id="JABBNT010000005">
    <property type="protein sequence ID" value="NMM46241.1"/>
    <property type="molecule type" value="Genomic_DNA"/>
</dbReference>
<keyword evidence="12" id="KW-1185">Reference proteome</keyword>
<keyword evidence="7 9" id="KW-0472">Membrane</keyword>
<comment type="subunit">
    <text evidence="9">The complex comprises the extracytoplasmic solute receptor protein and the two transmembrane proteins.</text>
</comment>